<dbReference type="EMBL" id="AZGA01000074">
    <property type="protein sequence ID" value="KRM31866.1"/>
    <property type="molecule type" value="Genomic_DNA"/>
</dbReference>
<feature type="domain" description="HTH tetR-type" evidence="3">
    <location>
        <begin position="20"/>
        <end position="80"/>
    </location>
</feature>
<dbReference type="AlphaFoldDB" id="X0PTE2"/>
<protein>
    <submittedName>
        <fullName evidence="4">Transcriptional regulator</fullName>
    </submittedName>
</protein>
<sequence length="213" mass="23909">MAINDVQTLFAKSLDESSLTAKQKAVLRASLTLFSEKGYDHTSTKDIAQAAAVSEGTVYKQFKTKEGILTAILGPFVQQVLPRIATEFLGDVMNTSYPDFADLLRSIVADRLSFALNNRKQLRILAQEMVANAKIIEGFQQQVDRVLPRVFPVIQHYQQQHQLVDWEPSRIARYMISTMMGYVLPVILSDTDTLDVAKASKETTEFLLKGLRP</sequence>
<dbReference type="OrthoDB" id="9780824at2"/>
<evidence type="ECO:0000259" key="3">
    <source>
        <dbReference type="PROSITE" id="PS50977"/>
    </source>
</evidence>
<gene>
    <name evidence="4" type="ORF">FC83_GL000547</name>
</gene>
<dbReference type="InterPro" id="IPR036271">
    <property type="entry name" value="Tet_transcr_reg_TetR-rel_C_sf"/>
</dbReference>
<dbReference type="InterPro" id="IPR050109">
    <property type="entry name" value="HTH-type_TetR-like_transc_reg"/>
</dbReference>
<feature type="DNA-binding region" description="H-T-H motif" evidence="2">
    <location>
        <begin position="43"/>
        <end position="62"/>
    </location>
</feature>
<dbReference type="Gene3D" id="1.10.357.10">
    <property type="entry name" value="Tetracycline Repressor, domain 2"/>
    <property type="match status" value="1"/>
</dbReference>
<evidence type="ECO:0000313" key="4">
    <source>
        <dbReference type="EMBL" id="KRM31866.1"/>
    </source>
</evidence>
<dbReference type="PANTHER" id="PTHR30055">
    <property type="entry name" value="HTH-TYPE TRANSCRIPTIONAL REGULATOR RUTR"/>
    <property type="match status" value="1"/>
</dbReference>
<evidence type="ECO:0000256" key="2">
    <source>
        <dbReference type="PROSITE-ProRule" id="PRU00335"/>
    </source>
</evidence>
<dbReference type="GO" id="GO:0006355">
    <property type="term" value="P:regulation of DNA-templated transcription"/>
    <property type="evidence" value="ECO:0007669"/>
    <property type="project" value="UniProtKB-ARBA"/>
</dbReference>
<dbReference type="SUPFAM" id="SSF48498">
    <property type="entry name" value="Tetracyclin repressor-like, C-terminal domain"/>
    <property type="match status" value="1"/>
</dbReference>
<dbReference type="PATRIC" id="fig|1423734.3.peg.553"/>
<organism evidence="4 5">
    <name type="scientific">Agrilactobacillus composti DSM 18527 = JCM 14202</name>
    <dbReference type="NCBI Taxonomy" id="1423734"/>
    <lineage>
        <taxon>Bacteria</taxon>
        <taxon>Bacillati</taxon>
        <taxon>Bacillota</taxon>
        <taxon>Bacilli</taxon>
        <taxon>Lactobacillales</taxon>
        <taxon>Lactobacillaceae</taxon>
        <taxon>Agrilactobacillus</taxon>
    </lineage>
</organism>
<dbReference type="PROSITE" id="PS50977">
    <property type="entry name" value="HTH_TETR_2"/>
    <property type="match status" value="1"/>
</dbReference>
<dbReference type="Gene3D" id="1.10.10.60">
    <property type="entry name" value="Homeodomain-like"/>
    <property type="match status" value="1"/>
</dbReference>
<dbReference type="STRING" id="1423734.FC83_GL000547"/>
<comment type="caution">
    <text evidence="4">The sequence shown here is derived from an EMBL/GenBank/DDBJ whole genome shotgun (WGS) entry which is preliminary data.</text>
</comment>
<proteinExistence type="predicted"/>
<dbReference type="InterPro" id="IPR009057">
    <property type="entry name" value="Homeodomain-like_sf"/>
</dbReference>
<dbReference type="InterPro" id="IPR001647">
    <property type="entry name" value="HTH_TetR"/>
</dbReference>
<dbReference type="Pfam" id="PF00440">
    <property type="entry name" value="TetR_N"/>
    <property type="match status" value="1"/>
</dbReference>
<keyword evidence="5" id="KW-1185">Reference proteome</keyword>
<dbReference type="GO" id="GO:0003677">
    <property type="term" value="F:DNA binding"/>
    <property type="evidence" value="ECO:0007669"/>
    <property type="project" value="UniProtKB-UniRule"/>
</dbReference>
<reference evidence="4 5" key="1">
    <citation type="journal article" date="2015" name="Genome Announc.">
        <title>Expanding the biotechnology potential of lactobacilli through comparative genomics of 213 strains and associated genera.</title>
        <authorList>
            <person name="Sun Z."/>
            <person name="Harris H.M."/>
            <person name="McCann A."/>
            <person name="Guo C."/>
            <person name="Argimon S."/>
            <person name="Zhang W."/>
            <person name="Yang X."/>
            <person name="Jeffery I.B."/>
            <person name="Cooney J.C."/>
            <person name="Kagawa T.F."/>
            <person name="Liu W."/>
            <person name="Song Y."/>
            <person name="Salvetti E."/>
            <person name="Wrobel A."/>
            <person name="Rasinkangas P."/>
            <person name="Parkhill J."/>
            <person name="Rea M.C."/>
            <person name="O'Sullivan O."/>
            <person name="Ritari J."/>
            <person name="Douillard F.P."/>
            <person name="Paul Ross R."/>
            <person name="Yang R."/>
            <person name="Briner A.E."/>
            <person name="Felis G.E."/>
            <person name="de Vos W.M."/>
            <person name="Barrangou R."/>
            <person name="Klaenhammer T.R."/>
            <person name="Caufield P.W."/>
            <person name="Cui Y."/>
            <person name="Zhang H."/>
            <person name="O'Toole P.W."/>
        </authorList>
    </citation>
    <scope>NUCLEOTIDE SEQUENCE [LARGE SCALE GENOMIC DNA]</scope>
    <source>
        <strain evidence="4 5">DSM 18527</strain>
    </source>
</reference>
<evidence type="ECO:0000313" key="5">
    <source>
        <dbReference type="Proteomes" id="UP000051236"/>
    </source>
</evidence>
<name>X0PTE2_9LACO</name>
<evidence type="ECO:0000256" key="1">
    <source>
        <dbReference type="ARBA" id="ARBA00023125"/>
    </source>
</evidence>
<dbReference type="PANTHER" id="PTHR30055:SF222">
    <property type="entry name" value="REGULATORY PROTEIN"/>
    <property type="match status" value="1"/>
</dbReference>
<dbReference type="PRINTS" id="PR00455">
    <property type="entry name" value="HTHTETR"/>
</dbReference>
<accession>X0PTE2</accession>
<dbReference type="RefSeq" id="WP_035455102.1">
    <property type="nucleotide sequence ID" value="NZ_AZGA01000074.1"/>
</dbReference>
<dbReference type="SUPFAM" id="SSF46689">
    <property type="entry name" value="Homeodomain-like"/>
    <property type="match status" value="1"/>
</dbReference>
<dbReference type="Proteomes" id="UP000051236">
    <property type="component" value="Unassembled WGS sequence"/>
</dbReference>
<dbReference type="eggNOG" id="COG1309">
    <property type="taxonomic scope" value="Bacteria"/>
</dbReference>
<keyword evidence="1 2" id="KW-0238">DNA-binding</keyword>